<dbReference type="PATRIC" id="fig|35806.4.peg.663"/>
<dbReference type="AlphaFoldDB" id="A0A0D6AY77"/>
<gene>
    <name evidence="2" type="ORF">NHU_00648</name>
</gene>
<dbReference type="InterPro" id="IPR026001">
    <property type="entry name" value="Abi-like_C"/>
</dbReference>
<dbReference type="Pfam" id="PF14355">
    <property type="entry name" value="Abi_C"/>
    <property type="match status" value="1"/>
</dbReference>
<organism evidence="2 3">
    <name type="scientific">Rhodovulum sulfidophilum</name>
    <name type="common">Rhodobacter sulfidophilus</name>
    <dbReference type="NCBI Taxonomy" id="35806"/>
    <lineage>
        <taxon>Bacteria</taxon>
        <taxon>Pseudomonadati</taxon>
        <taxon>Pseudomonadota</taxon>
        <taxon>Alphaproteobacteria</taxon>
        <taxon>Rhodobacterales</taxon>
        <taxon>Paracoccaceae</taxon>
        <taxon>Rhodovulum</taxon>
    </lineage>
</organism>
<evidence type="ECO:0000313" key="3">
    <source>
        <dbReference type="Proteomes" id="UP000064912"/>
    </source>
</evidence>
<evidence type="ECO:0000259" key="1">
    <source>
        <dbReference type="Pfam" id="PF14355"/>
    </source>
</evidence>
<reference evidence="2 3" key="1">
    <citation type="submission" date="2015-02" db="EMBL/GenBank/DDBJ databases">
        <title>Genome sequene of Rhodovulum sulfidophilum DSM 2351.</title>
        <authorList>
            <person name="Nagao N."/>
        </authorList>
    </citation>
    <scope>NUCLEOTIDE SEQUENCE [LARGE SCALE GENOMIC DNA]</scope>
    <source>
        <strain evidence="2 3">DSM 2351</strain>
    </source>
</reference>
<dbReference type="KEGG" id="rsu:NHU_00648"/>
<accession>A0A0D6AY77</accession>
<evidence type="ECO:0000313" key="2">
    <source>
        <dbReference type="EMBL" id="BAQ67817.1"/>
    </source>
</evidence>
<feature type="domain" description="Abortive infection protein-like C-terminal" evidence="1">
    <location>
        <begin position="190"/>
        <end position="257"/>
    </location>
</feature>
<dbReference type="Proteomes" id="UP000064912">
    <property type="component" value="Chromosome"/>
</dbReference>
<dbReference type="EMBL" id="AP014800">
    <property type="protein sequence ID" value="BAQ67817.1"/>
    <property type="molecule type" value="Genomic_DNA"/>
</dbReference>
<name>A0A0D6AY77_RHOSU</name>
<proteinExistence type="predicted"/>
<protein>
    <recommendedName>
        <fullName evidence="1">Abortive infection protein-like C-terminal domain-containing protein</fullName>
    </recommendedName>
</protein>
<sequence length="267" mass="30076">MPSYEMLITRLDRAAFEEALSMQSGYVLDFSDRTFGDFFCTEVGVDPDAPPGSQLFSAYGTSKAKRLRSFIARAQPHLVARALRALWEYRENNILGSSGPHEDRLREVYFKIVGKFEGEEQIIDSTGIEAFEANETLQELVAAIRRDLDAGRPNTGLDRLHTYCMKRFASLIVKHGGEPCGENDALHARVGKYAKALKKSRNLTAMSERIIKSSISTFEAMNDIRNNNSFAHDKEALVPTDEAKFIYDSVTALLRFIKTMDAQKFED</sequence>